<evidence type="ECO:0000313" key="4">
    <source>
        <dbReference type="Proteomes" id="UP000287701"/>
    </source>
</evidence>
<sequence>MRIEKYLLTLFALLGCFGYGQYAFTVVPSKERVQVGEDFELNFIVTLGDNADMGSIKYPSFNGLKMIGRRQGQQINIINGEKTIQYIETILLRAEKKGKIKIGRASIKINHRLYETSSVQIMVTDAPRVAQRNNYDNQLVFLDLDLSQHSVFPNEPIYATLKLYAKSFEALRRRSDVGAPILDNFEVKQIHTPNSDYRDIKQEVYNNQTYVSEVVGKYILLPQKTGNLDISPFLIQVAIPIDFFDEKIVELYSPEKSIEVKSLPANAPKTFNGAVGSFALKTYVQKKYLRQNKAFEIEVELEGEGSFSTINLPKLKLNKELEVYPPRRREAFKPLNGTEKGKIVDSYVVVPQYGGTYDIPSVEFTYFDLDKKKYVTLHSNAEQVQVEGEPNENINLEDSLAMAVPVDSIATLDTPRETMRSNSPRLEQSSQNSLEDAAHEVENKEAASWWPWAVGLGSIILIIPLFFLFFRKKKEIEQEEKPIITAKDIKNDWNNVTANHTGEEFYRETERILQEIVQLYSQDPSTKSEDEAIAILKMHKNDDFAMAWQALHQKVQMAQYAGINEEHQREIAEACSDLIKNI</sequence>
<evidence type="ECO:0000313" key="3">
    <source>
        <dbReference type="EMBL" id="QAR29892.1"/>
    </source>
</evidence>
<evidence type="ECO:0000256" key="1">
    <source>
        <dbReference type="SAM" id="MobiDB-lite"/>
    </source>
</evidence>
<organism evidence="3 4">
    <name type="scientific">Ornithobacterium rhinotracheale</name>
    <dbReference type="NCBI Taxonomy" id="28251"/>
    <lineage>
        <taxon>Bacteria</taxon>
        <taxon>Pseudomonadati</taxon>
        <taxon>Bacteroidota</taxon>
        <taxon>Flavobacteriia</taxon>
        <taxon>Flavobacteriales</taxon>
        <taxon>Weeksellaceae</taxon>
        <taxon>Ornithobacterium</taxon>
    </lineage>
</organism>
<keyword evidence="2" id="KW-1133">Transmembrane helix</keyword>
<dbReference type="AlphaFoldDB" id="A0A3R5UVZ3"/>
<name>A0A3R5UVZ3_ORNRH</name>
<dbReference type="RefSeq" id="WP_128500410.1">
    <property type="nucleotide sequence ID" value="NZ_CP035107.1"/>
</dbReference>
<dbReference type="PANTHER" id="PTHR40940:SF2">
    <property type="entry name" value="BATD"/>
    <property type="match status" value="1"/>
</dbReference>
<protein>
    <submittedName>
        <fullName evidence="3">Protein BatD</fullName>
    </submittedName>
</protein>
<dbReference type="InterPro" id="IPR025738">
    <property type="entry name" value="BatD"/>
</dbReference>
<feature type="transmembrane region" description="Helical" evidence="2">
    <location>
        <begin position="449"/>
        <end position="470"/>
    </location>
</feature>
<gene>
    <name evidence="3" type="ORF">EQP59_00210</name>
</gene>
<keyword evidence="2" id="KW-0812">Transmembrane</keyword>
<dbReference type="OrthoDB" id="2079210at2"/>
<dbReference type="PROSITE" id="PS51257">
    <property type="entry name" value="PROKAR_LIPOPROTEIN"/>
    <property type="match status" value="1"/>
</dbReference>
<proteinExistence type="predicted"/>
<dbReference type="EMBL" id="CP035107">
    <property type="protein sequence ID" value="QAR29892.1"/>
    <property type="molecule type" value="Genomic_DNA"/>
</dbReference>
<keyword evidence="2" id="KW-0472">Membrane</keyword>
<dbReference type="Pfam" id="PF13584">
    <property type="entry name" value="BatD"/>
    <property type="match status" value="2"/>
</dbReference>
<evidence type="ECO:0000256" key="2">
    <source>
        <dbReference type="SAM" id="Phobius"/>
    </source>
</evidence>
<accession>A0A3R5UVZ3</accession>
<feature type="compositionally biased region" description="Polar residues" evidence="1">
    <location>
        <begin position="420"/>
        <end position="434"/>
    </location>
</feature>
<feature type="region of interest" description="Disordered" evidence="1">
    <location>
        <begin position="412"/>
        <end position="438"/>
    </location>
</feature>
<dbReference type="Proteomes" id="UP000287701">
    <property type="component" value="Chromosome"/>
</dbReference>
<dbReference type="PANTHER" id="PTHR40940">
    <property type="entry name" value="PROTEIN BATD-RELATED"/>
    <property type="match status" value="1"/>
</dbReference>
<reference evidence="3 4" key="1">
    <citation type="submission" date="2019-01" db="EMBL/GenBank/DDBJ databases">
        <title>Whole Genome of Ornithobacterium rhinotracheale FARPER-174b.</title>
        <authorList>
            <person name="Tataje-Lavanda L.A."/>
            <person name="Montalvan A."/>
            <person name="Montesinos R."/>
            <person name="Zimic M."/>
            <person name="Fernandez-Sanchez M."/>
            <person name="Fernandez-Diaz M."/>
        </authorList>
    </citation>
    <scope>NUCLEOTIDE SEQUENCE [LARGE SCALE GENOMIC DNA]</scope>
    <source>
        <strain evidence="3 4">FARPER-174b</strain>
    </source>
</reference>